<dbReference type="RefSeq" id="WP_379068881.1">
    <property type="nucleotide sequence ID" value="NZ_JBHTIT010000001.1"/>
</dbReference>
<dbReference type="InterPro" id="IPR029063">
    <property type="entry name" value="SAM-dependent_MTases_sf"/>
</dbReference>
<evidence type="ECO:0000313" key="3">
    <source>
        <dbReference type="Proteomes" id="UP001597044"/>
    </source>
</evidence>
<keyword evidence="1" id="KW-0732">Signal</keyword>
<keyword evidence="2" id="KW-0489">Methyltransferase</keyword>
<proteinExistence type="predicted"/>
<dbReference type="GO" id="GO:0008168">
    <property type="term" value="F:methyltransferase activity"/>
    <property type="evidence" value="ECO:0007669"/>
    <property type="project" value="UniProtKB-KW"/>
</dbReference>
<comment type="caution">
    <text evidence="2">The sequence shown here is derived from an EMBL/GenBank/DDBJ whole genome shotgun (WGS) entry which is preliminary data.</text>
</comment>
<name>A0ABW3HDS1_9GAMM</name>
<feature type="chain" id="PRO_5045379063" evidence="1">
    <location>
        <begin position="22"/>
        <end position="290"/>
    </location>
</feature>
<keyword evidence="2" id="KW-0808">Transferase</keyword>
<dbReference type="PIRSF" id="PIRSF031679">
    <property type="entry name" value="Mtase_Alr7345_prd"/>
    <property type="match status" value="1"/>
</dbReference>
<dbReference type="Gene3D" id="3.40.50.150">
    <property type="entry name" value="Vaccinia Virus protein VP39"/>
    <property type="match status" value="1"/>
</dbReference>
<dbReference type="EMBL" id="JBHTIT010000001">
    <property type="protein sequence ID" value="MFD0949319.1"/>
    <property type="molecule type" value="Genomic_DNA"/>
</dbReference>
<evidence type="ECO:0000256" key="1">
    <source>
        <dbReference type="SAM" id="SignalP"/>
    </source>
</evidence>
<dbReference type="SUPFAM" id="SSF53335">
    <property type="entry name" value="S-adenosyl-L-methionine-dependent methyltransferases"/>
    <property type="match status" value="1"/>
</dbReference>
<keyword evidence="3" id="KW-1185">Reference proteome</keyword>
<dbReference type="InterPro" id="IPR016980">
    <property type="entry name" value="S-AdoMet-dep_MeTrfase_Alr7345"/>
</dbReference>
<feature type="signal peptide" evidence="1">
    <location>
        <begin position="1"/>
        <end position="21"/>
    </location>
</feature>
<protein>
    <submittedName>
        <fullName evidence="2">Class I SAM-dependent methyltransferase</fullName>
    </submittedName>
</protein>
<reference evidence="3" key="1">
    <citation type="journal article" date="2019" name="Int. J. Syst. Evol. Microbiol.">
        <title>The Global Catalogue of Microorganisms (GCM) 10K type strain sequencing project: providing services to taxonomists for standard genome sequencing and annotation.</title>
        <authorList>
            <consortium name="The Broad Institute Genomics Platform"/>
            <consortium name="The Broad Institute Genome Sequencing Center for Infectious Disease"/>
            <person name="Wu L."/>
            <person name="Ma J."/>
        </authorList>
    </citation>
    <scope>NUCLEOTIDE SEQUENCE [LARGE SCALE GENOMIC DNA]</scope>
    <source>
        <strain evidence="3">CCUG 63419</strain>
    </source>
</reference>
<dbReference type="GO" id="GO:0032259">
    <property type="term" value="P:methylation"/>
    <property type="evidence" value="ECO:0007669"/>
    <property type="project" value="UniProtKB-KW"/>
</dbReference>
<sequence length="290" mass="32281">MLRILGILLFSATLTVEPALADSLNSVIKSPHREVSAQRDEYRHPLETITFFDIQPNMTVVEIWPGSGGWYTEILAPYLRDQGKLYAAQFNADSESAFYRNSRAKFEAKLQSDPELYSKVSVVSFNPPTHVDFAPEGSADRILTFRSIHNWYMRGGGDERVLAAFSAFYKALKPGGILGIVEHRLPEARPSSDQEGSGYMHESYVIDLAQRAGFKLLAQSNINANSKDSALHPEGVWTLPPTLRLGDKQRSHYVSIGESDRMTLKLIKPESSIADAKNSMTTSQPTAMDK</sequence>
<dbReference type="Proteomes" id="UP001597044">
    <property type="component" value="Unassembled WGS sequence"/>
</dbReference>
<organism evidence="2 3">
    <name type="scientific">Paraperlucidibaca wandonensis</name>
    <dbReference type="NCBI Taxonomy" id="1268273"/>
    <lineage>
        <taxon>Bacteria</taxon>
        <taxon>Pseudomonadati</taxon>
        <taxon>Pseudomonadota</taxon>
        <taxon>Gammaproteobacteria</taxon>
        <taxon>Moraxellales</taxon>
        <taxon>Moraxellaceae</taxon>
        <taxon>Paraperlucidibaca</taxon>
    </lineage>
</organism>
<accession>A0ABW3HDS1</accession>
<evidence type="ECO:0000313" key="2">
    <source>
        <dbReference type="EMBL" id="MFD0949319.1"/>
    </source>
</evidence>
<gene>
    <name evidence="2" type="ORF">ACFQ0F_02750</name>
</gene>